<dbReference type="Proteomes" id="UP001589792">
    <property type="component" value="Unassembled WGS sequence"/>
</dbReference>
<accession>A0ABV6EIF0</accession>
<evidence type="ECO:0000313" key="3">
    <source>
        <dbReference type="EMBL" id="MFC0228509.1"/>
    </source>
</evidence>
<feature type="region of interest" description="Disordered" evidence="1">
    <location>
        <begin position="583"/>
        <end position="608"/>
    </location>
</feature>
<dbReference type="Gene3D" id="3.90.1570.30">
    <property type="match status" value="1"/>
</dbReference>
<name>A0ABV6EIF0_9GAMM</name>
<dbReference type="RefSeq" id="WP_380678167.1">
    <property type="nucleotide sequence ID" value="NZ_CP173186.1"/>
</dbReference>
<evidence type="ECO:0000256" key="1">
    <source>
        <dbReference type="SAM" id="MobiDB-lite"/>
    </source>
</evidence>
<evidence type="ECO:0000259" key="2">
    <source>
        <dbReference type="PROSITE" id="PS51192"/>
    </source>
</evidence>
<sequence>MAGVNKTHLTETDIITKFILPAIKDAGWDVMTQIRQEVKLRDGKVVVRGKLAARLSVKSADIVLYHKPGMPLAVVEAKANKHEIGKGMQQGLDYARLLDVPFVFASNGDGFIFHDKTNPAQLESEIRLEDFPTPAQLWQKYCAWKGFTAAQLPVISQDYYDDSTGKSPRYYQLQAINKTVAAVSAGQKRVLLVMATGTGKTYTAFQIIWRLWKAKNKQRILFLADRNILVDQTKNNDFQPFGSAMAKVTGRKVDPAYEIQLALYQAITGSEEDQKAFKQVAPDFFDLIVIDECHRGSAAEDSAWREILEYFSSATQIGLTATPKETDDVSSTDYFGNPVYTYSLKEGIEDGFLAPYKVVRVDIDVDLQGWRPTKGQVDKHGELIDDRIYNQKDFDRTMVIDERTQLVAQTITDYLKRTNPMDKTIVFCNDIDHAERMRRALVNLNPEQVKKNEKYVMRITGDDDIGKGQLDNFINPKKAYPVIATTSELMTTGVDAQTCKLVVLDQNIQSMTKFKQIIGRGTRINEKYGKLWFTILDFKKATELFADERFDGVPEKVIRTTSAEISDPHSEFDELLADEATDEAGAESASAAEEHAATYSAAAGDNSGDFEEDEQRKIRKFHVNGVVVKVLAKRVQYYDADGKLVTESFQDYTRKTLLKDKEYASLDGFIRKWHSAARKQVIIEELEQLGILWQVLAEEVGKDLDPFDLLCHVVYGQPPLTRKERADNVRKRNYFSKYSEPAQNVLNSLLDKYADQGVQEIEDIQVLKLKPFDTLGRPLEIIKSSFGNKQAYEEAVNELENEIYQLA</sequence>
<dbReference type="NCBIfam" id="NF046051">
    <property type="entry name" value="restrict_EcoAI"/>
    <property type="match status" value="1"/>
</dbReference>
<feature type="compositionally biased region" description="Low complexity" evidence="1">
    <location>
        <begin position="586"/>
        <end position="604"/>
    </location>
</feature>
<dbReference type="InterPro" id="IPR013670">
    <property type="entry name" value="EcoEI_R_C_dom"/>
</dbReference>
<gene>
    <name evidence="3" type="primary">hsdR</name>
    <name evidence="3" type="ORF">ACFFJ3_18745</name>
</gene>
<comment type="caution">
    <text evidence="3">The sequence shown here is derived from an EMBL/GenBank/DDBJ whole genome shotgun (WGS) entry which is preliminary data.</text>
</comment>
<dbReference type="InterPro" id="IPR027417">
    <property type="entry name" value="P-loop_NTPase"/>
</dbReference>
<keyword evidence="4" id="KW-1185">Reference proteome</keyword>
<evidence type="ECO:0000313" key="4">
    <source>
        <dbReference type="Proteomes" id="UP001589792"/>
    </source>
</evidence>
<dbReference type="SMART" id="SM00487">
    <property type="entry name" value="DEXDc"/>
    <property type="match status" value="1"/>
</dbReference>
<dbReference type="PANTHER" id="PTHR47396:SF1">
    <property type="entry name" value="ATP-DEPENDENT HELICASE IRC3-RELATED"/>
    <property type="match status" value="1"/>
</dbReference>
<dbReference type="Pfam" id="PF00271">
    <property type="entry name" value="Helicase_C"/>
    <property type="match status" value="1"/>
</dbReference>
<reference evidence="3 4" key="1">
    <citation type="submission" date="2024-09" db="EMBL/GenBank/DDBJ databases">
        <authorList>
            <person name="Sun Q."/>
            <person name="Mori K."/>
        </authorList>
    </citation>
    <scope>NUCLEOTIDE SEQUENCE [LARGE SCALE GENOMIC DNA]</scope>
    <source>
        <strain evidence="3 4">CCM 8626</strain>
    </source>
</reference>
<protein>
    <submittedName>
        <fullName evidence="3">EcoAI/FtnUII family type I restriction enzme subunit R</fullName>
    </submittedName>
</protein>
<organism evidence="3 4">
    <name type="scientific">Serratia aquatilis</name>
    <dbReference type="NCBI Taxonomy" id="1737515"/>
    <lineage>
        <taxon>Bacteria</taxon>
        <taxon>Pseudomonadati</taxon>
        <taxon>Pseudomonadota</taxon>
        <taxon>Gammaproteobacteria</taxon>
        <taxon>Enterobacterales</taxon>
        <taxon>Yersiniaceae</taxon>
        <taxon>Serratia</taxon>
    </lineage>
</organism>
<dbReference type="Gene3D" id="3.40.50.300">
    <property type="entry name" value="P-loop containing nucleotide triphosphate hydrolases"/>
    <property type="match status" value="2"/>
</dbReference>
<dbReference type="CDD" id="cd18032">
    <property type="entry name" value="DEXHc_RE_I_III_res"/>
    <property type="match status" value="1"/>
</dbReference>
<dbReference type="InterPro" id="IPR001650">
    <property type="entry name" value="Helicase_C-like"/>
</dbReference>
<dbReference type="InterPro" id="IPR007409">
    <property type="entry name" value="Restrct_endonuc_type1_HsdR_N"/>
</dbReference>
<dbReference type="InterPro" id="IPR014001">
    <property type="entry name" value="Helicase_ATP-bd"/>
</dbReference>
<dbReference type="Pfam" id="PF04851">
    <property type="entry name" value="ResIII"/>
    <property type="match status" value="1"/>
</dbReference>
<dbReference type="PROSITE" id="PS51192">
    <property type="entry name" value="HELICASE_ATP_BIND_1"/>
    <property type="match status" value="1"/>
</dbReference>
<dbReference type="Pfam" id="PF08463">
    <property type="entry name" value="EcoEI_R_C"/>
    <property type="match status" value="1"/>
</dbReference>
<dbReference type="Pfam" id="PF04313">
    <property type="entry name" value="HSDR_N"/>
    <property type="match status" value="1"/>
</dbReference>
<dbReference type="InterPro" id="IPR050742">
    <property type="entry name" value="Helicase_Restrict-Modif_Enz"/>
</dbReference>
<dbReference type="SUPFAM" id="SSF52540">
    <property type="entry name" value="P-loop containing nucleoside triphosphate hydrolases"/>
    <property type="match status" value="2"/>
</dbReference>
<dbReference type="InterPro" id="IPR006935">
    <property type="entry name" value="Helicase/UvrB_N"/>
</dbReference>
<proteinExistence type="predicted"/>
<dbReference type="CDD" id="cd18799">
    <property type="entry name" value="SF2_C_EcoAI-like"/>
    <property type="match status" value="1"/>
</dbReference>
<dbReference type="EMBL" id="JBHLXG010000018">
    <property type="protein sequence ID" value="MFC0228509.1"/>
    <property type="molecule type" value="Genomic_DNA"/>
</dbReference>
<feature type="domain" description="Helicase ATP-binding" evidence="2">
    <location>
        <begin position="181"/>
        <end position="341"/>
    </location>
</feature>
<dbReference type="PANTHER" id="PTHR47396">
    <property type="entry name" value="TYPE I RESTRICTION ENZYME ECOKI R PROTEIN"/>
    <property type="match status" value="1"/>
</dbReference>